<dbReference type="NCBIfam" id="TIGR04183">
    <property type="entry name" value="Por_Secre_tail"/>
    <property type="match status" value="1"/>
</dbReference>
<evidence type="ECO:0000256" key="2">
    <source>
        <dbReference type="SAM" id="SignalP"/>
    </source>
</evidence>
<dbReference type="InterPro" id="IPR026444">
    <property type="entry name" value="Secre_tail"/>
</dbReference>
<dbReference type="RefSeq" id="WP_303301049.1">
    <property type="nucleotide sequence ID" value="NZ_BAABDA010000051.1"/>
</dbReference>
<reference evidence="3" key="1">
    <citation type="submission" date="2023-07" db="EMBL/GenBank/DDBJ databases">
        <title>Two novel species in the genus Flavivirga.</title>
        <authorList>
            <person name="Kwon K."/>
        </authorList>
    </citation>
    <scope>NUCLEOTIDE SEQUENCE</scope>
    <source>
        <strain evidence="3">KACC 14158</strain>
    </source>
</reference>
<proteinExistence type="predicted"/>
<dbReference type="EMBL" id="JAUOEL010000002">
    <property type="protein sequence ID" value="MDO5973907.1"/>
    <property type="molecule type" value="Genomic_DNA"/>
</dbReference>
<evidence type="ECO:0000313" key="4">
    <source>
        <dbReference type="Proteomes" id="UP001176806"/>
    </source>
</evidence>
<feature type="chain" id="PRO_5047296266" evidence="2">
    <location>
        <begin position="19"/>
        <end position="592"/>
    </location>
</feature>
<feature type="signal peptide" evidence="2">
    <location>
        <begin position="1"/>
        <end position="18"/>
    </location>
</feature>
<evidence type="ECO:0000313" key="3">
    <source>
        <dbReference type="EMBL" id="MDO5973907.1"/>
    </source>
</evidence>
<organism evidence="3 4">
    <name type="scientific">Flavivirga jejuensis</name>
    <dbReference type="NCBI Taxonomy" id="870487"/>
    <lineage>
        <taxon>Bacteria</taxon>
        <taxon>Pseudomonadati</taxon>
        <taxon>Bacteroidota</taxon>
        <taxon>Flavobacteriia</taxon>
        <taxon>Flavobacteriales</taxon>
        <taxon>Flavobacteriaceae</taxon>
        <taxon>Flavivirga</taxon>
    </lineage>
</organism>
<keyword evidence="4" id="KW-1185">Reference proteome</keyword>
<protein>
    <submittedName>
        <fullName evidence="3">T9SS type A sorting domain-containing protein</fullName>
    </submittedName>
</protein>
<keyword evidence="1 2" id="KW-0732">Signal</keyword>
<evidence type="ECO:0000256" key="1">
    <source>
        <dbReference type="ARBA" id="ARBA00022729"/>
    </source>
</evidence>
<sequence>MFRRYTFFLLLISNLSFSQLSVNNDAYIFISDEIVFVEDDINLNDANSSIYLRSDAQVIQGSGVTGNSGIGELSVFQEGDVDQYEYNFWCSPIGSKTNNSVNNPFGITFLNDETGLITSTPAIIGGWDSHDGISSPLTISSRWIVKLVVGNDFSNWVYVTSTTNINPGEGFTMKGTAGSSSAQRYDFRGKPNNGTISVSVLDNQYTLVGNPYPSALDALEYIHDSNNKTVITGTLHYWEQNRDVNSHTLRDYQGGYATYTISIFGVPTYVPAAFSTYNNDGSINGTGSANTSTKQARRYIPVGQGFMVEGTSSIGSPVVQAKNSHRVYIKETNVDSEFFKNSNTKKETSEYVNGFSKVPSDHKRFRLNIDFNDTYTRQLAQTFHSSATKGFDYGMECKSFGLATDAHWVVNGDTFVAEALPFDMDLSIPLVINITNQSQVRIRITDIQNFESDQPIYVHDTENDTYVDLRTQDFNVNLDTNNYTDRFKIVFSNNNNNNNTSLSTNDISLDDLRIFQNNNISELKILNPNALNIKAISLIDVSGKEIENRRINISKDAHTLSTKSLSDGVYIVKISLDNNQVFNKKIIIANKK</sequence>
<gene>
    <name evidence="3" type="ORF">Q4Q40_06900</name>
</gene>
<dbReference type="Proteomes" id="UP001176806">
    <property type="component" value="Unassembled WGS sequence"/>
</dbReference>
<name>A0ABT8WL79_9FLAO</name>
<comment type="caution">
    <text evidence="3">The sequence shown here is derived from an EMBL/GenBank/DDBJ whole genome shotgun (WGS) entry which is preliminary data.</text>
</comment>
<accession>A0ABT8WL79</accession>